<evidence type="ECO:0000313" key="4">
    <source>
        <dbReference type="Proteomes" id="UP000254701"/>
    </source>
</evidence>
<gene>
    <name evidence="3" type="ORF">NCTC10684_05316</name>
</gene>
<sequence>MNHLVSSIIRAVAVATSLALFALTSAQAEDGKLQAPKGTPILVIEGKISATNGNGVASFDRDMLEALGVTSIETTTPWFTGMVKFEGVPLQKIMELVGADGKEAVAVALNDYKTTIPTEDFALHNVLLALKRDGQYMEVSDKGPLFIVYPYDSKPELQSQKFYSRSVWQLARLIIR</sequence>
<protein>
    <submittedName>
        <fullName evidence="3">Oxidoreductase molybdopterin binding domain</fullName>
    </submittedName>
</protein>
<dbReference type="Gene3D" id="3.90.420.10">
    <property type="entry name" value="Oxidoreductase, molybdopterin-binding domain"/>
    <property type="match status" value="1"/>
</dbReference>
<feature type="domain" description="Oxidoreductase molybdopterin-binding" evidence="2">
    <location>
        <begin position="75"/>
        <end position="150"/>
    </location>
</feature>
<dbReference type="SUPFAM" id="SSF56524">
    <property type="entry name" value="Oxidoreductase molybdopterin-binding domain"/>
    <property type="match status" value="1"/>
</dbReference>
<dbReference type="AlphaFoldDB" id="A0A381INY0"/>
<dbReference type="RefSeq" id="WP_115734342.1">
    <property type="nucleotide sequence ID" value="NZ_BAAAVY010000014.1"/>
</dbReference>
<proteinExistence type="predicted"/>
<name>A0A381INY0_AMIAI</name>
<dbReference type="EMBL" id="UFSM01000003">
    <property type="protein sequence ID" value="SUY29084.1"/>
    <property type="molecule type" value="Genomic_DNA"/>
</dbReference>
<dbReference type="OrthoDB" id="9798763at2"/>
<organism evidence="3 4">
    <name type="scientific">Aminobacter aminovorans</name>
    <name type="common">Chelatobacter heintzii</name>
    <dbReference type="NCBI Taxonomy" id="83263"/>
    <lineage>
        <taxon>Bacteria</taxon>
        <taxon>Pseudomonadati</taxon>
        <taxon>Pseudomonadota</taxon>
        <taxon>Alphaproteobacteria</taxon>
        <taxon>Hyphomicrobiales</taxon>
        <taxon>Phyllobacteriaceae</taxon>
        <taxon>Aminobacter</taxon>
    </lineage>
</organism>
<keyword evidence="1" id="KW-0732">Signal</keyword>
<feature type="signal peptide" evidence="1">
    <location>
        <begin position="1"/>
        <end position="28"/>
    </location>
</feature>
<accession>A0A381INY0</accession>
<evidence type="ECO:0000256" key="1">
    <source>
        <dbReference type="SAM" id="SignalP"/>
    </source>
</evidence>
<evidence type="ECO:0000313" key="3">
    <source>
        <dbReference type="EMBL" id="SUY29084.1"/>
    </source>
</evidence>
<feature type="chain" id="PRO_5017045171" evidence="1">
    <location>
        <begin position="29"/>
        <end position="176"/>
    </location>
</feature>
<dbReference type="Pfam" id="PF00174">
    <property type="entry name" value="Oxidored_molyb"/>
    <property type="match status" value="1"/>
</dbReference>
<dbReference type="Proteomes" id="UP000254701">
    <property type="component" value="Unassembled WGS sequence"/>
</dbReference>
<reference evidence="3 4" key="1">
    <citation type="submission" date="2018-06" db="EMBL/GenBank/DDBJ databases">
        <authorList>
            <consortium name="Pathogen Informatics"/>
            <person name="Doyle S."/>
        </authorList>
    </citation>
    <scope>NUCLEOTIDE SEQUENCE [LARGE SCALE GENOMIC DNA]</scope>
    <source>
        <strain evidence="3 4">NCTC10684</strain>
    </source>
</reference>
<dbReference type="InterPro" id="IPR036374">
    <property type="entry name" value="OxRdtase_Mopterin-bd_sf"/>
</dbReference>
<evidence type="ECO:0000259" key="2">
    <source>
        <dbReference type="Pfam" id="PF00174"/>
    </source>
</evidence>
<dbReference type="InterPro" id="IPR000572">
    <property type="entry name" value="OxRdtase_Mopterin-bd_dom"/>
</dbReference>